<evidence type="ECO:0000259" key="1">
    <source>
        <dbReference type="Pfam" id="PF00149"/>
    </source>
</evidence>
<dbReference type="PANTHER" id="PTHR42850:SF4">
    <property type="entry name" value="ZINC-DEPENDENT ENDOPOLYPHOSPHATASE"/>
    <property type="match status" value="1"/>
</dbReference>
<dbReference type="Proteomes" id="UP001282284">
    <property type="component" value="Unassembled WGS sequence"/>
</dbReference>
<proteinExistence type="predicted"/>
<evidence type="ECO:0000313" key="2">
    <source>
        <dbReference type="EMBL" id="MDW0112801.1"/>
    </source>
</evidence>
<sequence length="246" mass="28056">MKRTLVISDIHGELDLLEELLIEVGYDPKVDQLILLGDYIDRGPDSKGVLEKVIALKKEGAIVLRGNHEEMMIKALTTDEEKAWKHWTDRNGGKQTLESYGFSEDVFIVKDDDFVKPTLQSSTLNEHLQFIQSLDYYFEWDDTIFVHAGVHPSKPIDETDPHELVWIRDVFHNGYCGEKTVIFGHTPTKNLHNDKCNNGVYYGENRIIGIDGAAVYGGQLNCLQYPENRTFSIKAKNNAEELITTR</sequence>
<reference evidence="2 3" key="1">
    <citation type="submission" date="2023-06" db="EMBL/GenBank/DDBJ databases">
        <title>Sporosarcina sp. nov., isolated from Korean traditional fermented seafood 'Jeotgal'.</title>
        <authorList>
            <person name="Yang A.I."/>
            <person name="Shin N.-R."/>
        </authorList>
    </citation>
    <scope>NUCLEOTIDE SEQUENCE [LARGE SCALE GENOMIC DNA]</scope>
    <source>
        <strain evidence="2 3">KCTC13119</strain>
    </source>
</reference>
<keyword evidence="3" id="KW-1185">Reference proteome</keyword>
<name>A0ABU4G768_9BACL</name>
<accession>A0ABU4G768</accession>
<dbReference type="InterPro" id="IPR004843">
    <property type="entry name" value="Calcineurin-like_PHP"/>
</dbReference>
<comment type="caution">
    <text evidence="2">The sequence shown here is derived from an EMBL/GenBank/DDBJ whole genome shotgun (WGS) entry which is preliminary data.</text>
</comment>
<evidence type="ECO:0000313" key="3">
    <source>
        <dbReference type="Proteomes" id="UP001282284"/>
    </source>
</evidence>
<dbReference type="InterPro" id="IPR029052">
    <property type="entry name" value="Metallo-depent_PP-like"/>
</dbReference>
<dbReference type="InterPro" id="IPR050126">
    <property type="entry name" value="Ap4A_hydrolase"/>
</dbReference>
<dbReference type="GO" id="GO:0016787">
    <property type="term" value="F:hydrolase activity"/>
    <property type="evidence" value="ECO:0007669"/>
    <property type="project" value="UniProtKB-KW"/>
</dbReference>
<dbReference type="SUPFAM" id="SSF56300">
    <property type="entry name" value="Metallo-dependent phosphatases"/>
    <property type="match status" value="1"/>
</dbReference>
<dbReference type="CDD" id="cd00144">
    <property type="entry name" value="MPP_PPP_family"/>
    <property type="match status" value="1"/>
</dbReference>
<organism evidence="2 3">
    <name type="scientific">Sporosarcina saromensis</name>
    <dbReference type="NCBI Taxonomy" id="359365"/>
    <lineage>
        <taxon>Bacteria</taxon>
        <taxon>Bacillati</taxon>
        <taxon>Bacillota</taxon>
        <taxon>Bacilli</taxon>
        <taxon>Bacillales</taxon>
        <taxon>Caryophanaceae</taxon>
        <taxon>Sporosarcina</taxon>
    </lineage>
</organism>
<keyword evidence="2" id="KW-0378">Hydrolase</keyword>
<feature type="domain" description="Calcineurin-like phosphoesterase" evidence="1">
    <location>
        <begin position="3"/>
        <end position="189"/>
    </location>
</feature>
<dbReference type="EMBL" id="JAUBDI010000004">
    <property type="protein sequence ID" value="MDW0112801.1"/>
    <property type="molecule type" value="Genomic_DNA"/>
</dbReference>
<dbReference type="Gene3D" id="3.60.21.10">
    <property type="match status" value="1"/>
</dbReference>
<gene>
    <name evidence="2" type="ORF">QT711_06355</name>
</gene>
<dbReference type="Pfam" id="PF00149">
    <property type="entry name" value="Metallophos"/>
    <property type="match status" value="1"/>
</dbReference>
<dbReference type="PANTHER" id="PTHR42850">
    <property type="entry name" value="METALLOPHOSPHOESTERASE"/>
    <property type="match status" value="1"/>
</dbReference>
<dbReference type="RefSeq" id="WP_317942728.1">
    <property type="nucleotide sequence ID" value="NZ_JAUBDI010000004.1"/>
</dbReference>
<dbReference type="EC" id="3.1.-.-" evidence="2"/>
<protein>
    <submittedName>
        <fullName evidence="2">Metallophosphoesterase family protein</fullName>
        <ecNumber evidence="2">3.1.-.-</ecNumber>
    </submittedName>
</protein>